<dbReference type="InterPro" id="IPR001296">
    <property type="entry name" value="Glyco_trans_1"/>
</dbReference>
<reference evidence="2 3" key="2">
    <citation type="submission" date="2017-10" db="EMBL/GenBank/DDBJ databases">
        <authorList>
            <person name="Banno H."/>
            <person name="Chua N.-H."/>
        </authorList>
    </citation>
    <scope>NUCLEOTIDE SEQUENCE [LARGE SCALE GENOMIC DNA]</scope>
    <source>
        <strain evidence="2 3">JK626</strain>
    </source>
</reference>
<protein>
    <recommendedName>
        <fullName evidence="1">Glycosyl transferase family 1 domain-containing protein</fullName>
    </recommendedName>
</protein>
<dbReference type="Gene3D" id="3.40.50.2000">
    <property type="entry name" value="Glycogen Phosphorylase B"/>
    <property type="match status" value="2"/>
</dbReference>
<accession>A0A2G3E0C8</accession>
<dbReference type="RefSeq" id="WP_099391056.1">
    <property type="nucleotide sequence ID" value="NZ_PDYF01000002.1"/>
</dbReference>
<dbReference type="PANTHER" id="PTHR12526">
    <property type="entry name" value="GLYCOSYLTRANSFERASE"/>
    <property type="match status" value="1"/>
</dbReference>
<dbReference type="GO" id="GO:0016757">
    <property type="term" value="F:glycosyltransferase activity"/>
    <property type="evidence" value="ECO:0007669"/>
    <property type="project" value="InterPro"/>
</dbReference>
<sequence>MDKINLLCAGKRARIILQGMGEDALDNVFLYDMDSSKWGTYVDAWKVNDPKEIDTNDYWCISVINHILYPDIRKDYISKYGLREDKEILIDELMVSFLLEKKQKGDNSIKLSNDSNRNVIWTSIKGWKAGGVEEWMYDIYNIFINKHSNHKFLVGQEKLEHNNEIGVIPVEIDNDNVLNLKVAENVIQILEENLPLTIITNQLDETFWAAVCLKRLYAEKIKIISVIHNGTEYAYDHNYCFRKDVDCFVGVSKEICEGMIERGVSKEKVKHMTCTFECSKYLDRKYSCEENTPLRIGYAGRLDGFEKSQKRLDILLNTIEELNSRNIDFRIEIAGDGEAKTKLQESVKKLGLEEKVTFLGWLKRKDISDYWRRQDIAINTADFEGRSISKFEAMANGAVPVVTDTSGVREDIEDGINGYIVPLRDYMTICDRIEYLNSHRKKMEDMGLKAHSSIYPKSNLNNHIEMWENLLNEIG</sequence>
<feature type="domain" description="Glycosyl transferase family 1" evidence="1">
    <location>
        <begin position="307"/>
        <end position="449"/>
    </location>
</feature>
<evidence type="ECO:0000259" key="1">
    <source>
        <dbReference type="Pfam" id="PF00534"/>
    </source>
</evidence>
<reference evidence="2 3" key="1">
    <citation type="submission" date="2017-10" db="EMBL/GenBank/DDBJ databases">
        <title>Resolving the taxonomy of Roseburia spp., Eubacterium rectale and Agathobacter spp. through phylogenomic analysis.</title>
        <authorList>
            <person name="Sheridan P.O."/>
            <person name="Walker A.W."/>
            <person name="Duncan S.H."/>
            <person name="Scott K.P."/>
            <person name="Toole P.W.O."/>
            <person name="Luis P."/>
            <person name="Flint H.J."/>
        </authorList>
    </citation>
    <scope>NUCLEOTIDE SEQUENCE [LARGE SCALE GENOMIC DNA]</scope>
    <source>
        <strain evidence="2 3">JK626</strain>
    </source>
</reference>
<proteinExistence type="predicted"/>
<evidence type="ECO:0000313" key="2">
    <source>
        <dbReference type="EMBL" id="PHU36600.1"/>
    </source>
</evidence>
<organism evidence="2 3">
    <name type="scientific">Pseudobutyrivibrio ruminis</name>
    <dbReference type="NCBI Taxonomy" id="46206"/>
    <lineage>
        <taxon>Bacteria</taxon>
        <taxon>Bacillati</taxon>
        <taxon>Bacillota</taxon>
        <taxon>Clostridia</taxon>
        <taxon>Lachnospirales</taxon>
        <taxon>Lachnospiraceae</taxon>
        <taxon>Pseudobutyrivibrio</taxon>
    </lineage>
</organism>
<name>A0A2G3E0C8_9FIRM</name>
<evidence type="ECO:0000313" key="3">
    <source>
        <dbReference type="Proteomes" id="UP000225889"/>
    </source>
</evidence>
<comment type="caution">
    <text evidence="2">The sequence shown here is derived from an EMBL/GenBank/DDBJ whole genome shotgun (WGS) entry which is preliminary data.</text>
</comment>
<dbReference type="Proteomes" id="UP000225889">
    <property type="component" value="Unassembled WGS sequence"/>
</dbReference>
<gene>
    <name evidence="2" type="ORF">CSX01_00580</name>
</gene>
<dbReference type="Pfam" id="PF00534">
    <property type="entry name" value="Glycos_transf_1"/>
    <property type="match status" value="1"/>
</dbReference>
<dbReference type="EMBL" id="PDYF01000002">
    <property type="protein sequence ID" value="PHU36600.1"/>
    <property type="molecule type" value="Genomic_DNA"/>
</dbReference>
<dbReference type="SUPFAM" id="SSF53756">
    <property type="entry name" value="UDP-Glycosyltransferase/glycogen phosphorylase"/>
    <property type="match status" value="1"/>
</dbReference>
<dbReference type="AlphaFoldDB" id="A0A2G3E0C8"/>